<dbReference type="Proteomes" id="UP000649345">
    <property type="component" value="Unassembled WGS sequence"/>
</dbReference>
<name>A0A923RLT2_9FIRM</name>
<protein>
    <submittedName>
        <fullName evidence="1">DUF3793 family protein</fullName>
    </submittedName>
</protein>
<dbReference type="EMBL" id="JACOOR010000004">
    <property type="protein sequence ID" value="MBC5659587.1"/>
    <property type="molecule type" value="Genomic_DNA"/>
</dbReference>
<proteinExistence type="predicted"/>
<dbReference type="Pfam" id="PF12672">
    <property type="entry name" value="DUF3793"/>
    <property type="match status" value="1"/>
</dbReference>
<dbReference type="RefSeq" id="WP_186871907.1">
    <property type="nucleotide sequence ID" value="NZ_JACOOR010000004.1"/>
</dbReference>
<comment type="caution">
    <text evidence="1">The sequence shown here is derived from an EMBL/GenBank/DDBJ whole genome shotgun (WGS) entry which is preliminary data.</text>
</comment>
<evidence type="ECO:0000313" key="1">
    <source>
        <dbReference type="EMBL" id="MBC5659587.1"/>
    </source>
</evidence>
<organism evidence="1 2">
    <name type="scientific">Anaerosacchariphilus hominis</name>
    <dbReference type="NCBI Taxonomy" id="2763017"/>
    <lineage>
        <taxon>Bacteria</taxon>
        <taxon>Bacillati</taxon>
        <taxon>Bacillota</taxon>
        <taxon>Clostridia</taxon>
        <taxon>Lachnospirales</taxon>
        <taxon>Lachnospiraceae</taxon>
        <taxon>Anaerosacchariphilus</taxon>
    </lineage>
</organism>
<sequence length="189" mass="21347">MAGAGKELEKLLANHCAPVFCHKKAANLVAARRELMDALPEVLTGSGISWVKLCGCKKYCHILFYDRERLEQYLQREGHQNFLKEHGYGGQILEEQLELLAERYESYQKHGSTFPHEIGLFLEYPLADIKGFIEHQGKDALESGYWKVYGDVEQARALFRLYDELKTALTTMLAAGVSFRECCAAQAAA</sequence>
<dbReference type="InterPro" id="IPR024523">
    <property type="entry name" value="DUF3793"/>
</dbReference>
<dbReference type="AlphaFoldDB" id="A0A923RLT2"/>
<gene>
    <name evidence="1" type="ORF">H8S44_07380</name>
</gene>
<reference evidence="1" key="1">
    <citation type="submission" date="2020-08" db="EMBL/GenBank/DDBJ databases">
        <title>Genome public.</title>
        <authorList>
            <person name="Liu C."/>
            <person name="Sun Q."/>
        </authorList>
    </citation>
    <scope>NUCLEOTIDE SEQUENCE</scope>
    <source>
        <strain evidence="1">NSJ-68</strain>
    </source>
</reference>
<keyword evidence="2" id="KW-1185">Reference proteome</keyword>
<evidence type="ECO:0000313" key="2">
    <source>
        <dbReference type="Proteomes" id="UP000649345"/>
    </source>
</evidence>
<accession>A0A923RLT2</accession>